<accession>A0ABT0QZH9</accession>
<dbReference type="SUPFAM" id="SSF52210">
    <property type="entry name" value="Succinyl-CoA synthetase domains"/>
    <property type="match status" value="2"/>
</dbReference>
<dbReference type="Gene3D" id="3.40.50.261">
    <property type="entry name" value="Succinyl-CoA synthetase domains"/>
    <property type="match status" value="2"/>
</dbReference>
<dbReference type="RefSeq" id="WP_249737154.1">
    <property type="nucleotide sequence ID" value="NZ_JAKNCJ010000002.1"/>
</dbReference>
<feature type="domain" description="ATP-citrate synthase/succinyl-CoA ligase C-terminal" evidence="1">
    <location>
        <begin position="103"/>
        <end position="255"/>
    </location>
</feature>
<sequence>MLDAIDALASDGSTKVIGLISKPPDPAVAKTVLEHAAATGRPVVAAFLGADPSTAPEGVTIEPTLAGAAAKLVELATGTAPEPLPDDEIPAARRGDRKHLRALLAGGTFAYEIGLLLEPELGEISHEAKPRTNDHGPVLPDGHLVVDLGDDAFTVGRAHPMIDPTVRIDMLETAGKDPSTAIILLDVVLGFMADEDPAGSLAATIQEITSQDDAPLVVAFVTGTDQDPQGLAAQKQKLRDAGALVVGSSTSAARLVAESLK</sequence>
<dbReference type="Pfam" id="PF00549">
    <property type="entry name" value="Ligase_CoA"/>
    <property type="match status" value="1"/>
</dbReference>
<keyword evidence="3" id="KW-1185">Reference proteome</keyword>
<dbReference type="InterPro" id="IPR016102">
    <property type="entry name" value="Succinyl-CoA_synth-like"/>
</dbReference>
<dbReference type="EMBL" id="JAKNCJ010000002">
    <property type="protein sequence ID" value="MCL6423059.1"/>
    <property type="molecule type" value="Genomic_DNA"/>
</dbReference>
<proteinExistence type="predicted"/>
<evidence type="ECO:0000313" key="2">
    <source>
        <dbReference type="EMBL" id="MCL6423059.1"/>
    </source>
</evidence>
<protein>
    <recommendedName>
        <fullName evidence="1">ATP-citrate synthase/succinyl-CoA ligase C-terminal domain-containing protein</fullName>
    </recommendedName>
</protein>
<gene>
    <name evidence="2" type="ORF">Bequi_06605</name>
</gene>
<evidence type="ECO:0000313" key="3">
    <source>
        <dbReference type="Proteomes" id="UP001203761"/>
    </source>
</evidence>
<dbReference type="Proteomes" id="UP001203761">
    <property type="component" value="Unassembled WGS sequence"/>
</dbReference>
<organism evidence="2 3">
    <name type="scientific">Brachybacterium equifaecis</name>
    <dbReference type="NCBI Taxonomy" id="2910770"/>
    <lineage>
        <taxon>Bacteria</taxon>
        <taxon>Bacillati</taxon>
        <taxon>Actinomycetota</taxon>
        <taxon>Actinomycetes</taxon>
        <taxon>Micrococcales</taxon>
        <taxon>Dermabacteraceae</taxon>
        <taxon>Brachybacterium</taxon>
    </lineage>
</organism>
<name>A0ABT0QZH9_9MICO</name>
<evidence type="ECO:0000259" key="1">
    <source>
        <dbReference type="Pfam" id="PF00549"/>
    </source>
</evidence>
<comment type="caution">
    <text evidence="2">The sequence shown here is derived from an EMBL/GenBank/DDBJ whole genome shotgun (WGS) entry which is preliminary data.</text>
</comment>
<dbReference type="InterPro" id="IPR005811">
    <property type="entry name" value="SUCC_ACL_C"/>
</dbReference>
<reference evidence="2" key="1">
    <citation type="submission" date="2022-02" db="EMBL/GenBank/DDBJ databases">
        <authorList>
            <person name="Lee M."/>
            <person name="Kim S.-J."/>
            <person name="Jung M.-Y."/>
        </authorList>
    </citation>
    <scope>NUCLEOTIDE SEQUENCE</scope>
    <source>
        <strain evidence="2">JHP9</strain>
    </source>
</reference>